<gene>
    <name evidence="2" type="ORF">V4D31_01340</name>
</gene>
<name>A0AAU8H212_9BACT</name>
<proteinExistence type="predicted"/>
<evidence type="ECO:0008006" key="3">
    <source>
        <dbReference type="Google" id="ProtNLM"/>
    </source>
</evidence>
<organism evidence="2">
    <name type="scientific">Thermodesulfovibrio obliviosus</name>
    <dbReference type="NCBI Taxonomy" id="3118332"/>
    <lineage>
        <taxon>Bacteria</taxon>
        <taxon>Pseudomonadati</taxon>
        <taxon>Nitrospirota</taxon>
        <taxon>Thermodesulfovibrionia</taxon>
        <taxon>Thermodesulfovibrionales</taxon>
        <taxon>Thermodesulfovibrionaceae</taxon>
        <taxon>Thermodesulfovibrio</taxon>
    </lineage>
</organism>
<keyword evidence="1" id="KW-1133">Transmembrane helix</keyword>
<reference evidence="2" key="1">
    <citation type="submission" date="2024-01" db="EMBL/GenBank/DDBJ databases">
        <title>The first autotrophic representatives of the genus Thermodesulfovibrio.</title>
        <authorList>
            <person name="Maltseva A.I."/>
            <person name="Elcheninov A.G."/>
            <person name="Kublanov I.V."/>
            <person name="Lebedinsky A.V."/>
            <person name="Frolov E.N."/>
        </authorList>
    </citation>
    <scope>NUCLEOTIDE SEQUENCE</scope>
    <source>
        <strain evidence="2">3462-1</strain>
    </source>
</reference>
<accession>A0AAU8H212</accession>
<evidence type="ECO:0000256" key="1">
    <source>
        <dbReference type="SAM" id="Phobius"/>
    </source>
</evidence>
<feature type="transmembrane region" description="Helical" evidence="1">
    <location>
        <begin position="274"/>
        <end position="298"/>
    </location>
</feature>
<dbReference type="EMBL" id="CP144374">
    <property type="protein sequence ID" value="XCH48812.1"/>
    <property type="molecule type" value="Genomic_DNA"/>
</dbReference>
<dbReference type="AlphaFoldDB" id="A0AAU8H212"/>
<protein>
    <recommendedName>
        <fullName evidence="3">GspL periplasmic domain-containing protein</fullName>
    </recommendedName>
</protein>
<sequence>MKKAYLSIEGNIVKAIIPKKDIEDAEFSEFSRDEIFGFIKEYSIKELYISVFFSDLYTFKFSLPFQIPEKKKILEKLVFNEIRKRSPSLQQFSFIYEKYTTEARTWIRCYVVPESSYQFIEELIEAKINIKALYPMHIPLIFFINSDSELAEKNKIVCFVSGTSRFLFIFEKSEMLIMREFEGRESLTDEDTVNINMTVNYSIQNLRVTPEEIIFIGTKHKEVSGLILPHRFLSVLPENEKYAIPLSMVLFEENLKKRSILPQSYRKFKKTMKYLNYASLVLLMAAVVLFGYNIVYLYDLNSLYHSLNSQKQYILQHKQEFINLQQSIKKYETELKPFQDLRNKRNSIIDTRALLMKLIQAKTELIYLDSIEIDPEKLEIKIKGKSTGKNFSERQISYLKFKELLSQRGFKITNEKLDITKGDLSIDAVYEYSGILQ</sequence>
<keyword evidence="1" id="KW-0472">Membrane</keyword>
<keyword evidence="1" id="KW-0812">Transmembrane</keyword>
<dbReference type="RefSeq" id="WP_353686452.1">
    <property type="nucleotide sequence ID" value="NZ_CP144374.1"/>
</dbReference>
<evidence type="ECO:0000313" key="2">
    <source>
        <dbReference type="EMBL" id="XCH48812.1"/>
    </source>
</evidence>
<dbReference type="KEGG" id="tob:V4D31_01340"/>